<dbReference type="RefSeq" id="WP_189084544.1">
    <property type="nucleotide sequence ID" value="NZ_BMRJ01000001.1"/>
</dbReference>
<dbReference type="Proteomes" id="UP000610303">
    <property type="component" value="Unassembled WGS sequence"/>
</dbReference>
<dbReference type="EMBL" id="BMRJ01000001">
    <property type="protein sequence ID" value="GGR21782.1"/>
    <property type="molecule type" value="Genomic_DNA"/>
</dbReference>
<reference evidence="1" key="2">
    <citation type="submission" date="2020-09" db="EMBL/GenBank/DDBJ databases">
        <authorList>
            <person name="Sun Q."/>
            <person name="Ohkuma M."/>
        </authorList>
    </citation>
    <scope>NUCLEOTIDE SEQUENCE</scope>
    <source>
        <strain evidence="1">JCM 3346</strain>
    </source>
</reference>
<evidence type="ECO:0008006" key="3">
    <source>
        <dbReference type="Google" id="ProtNLM"/>
    </source>
</evidence>
<evidence type="ECO:0000313" key="1">
    <source>
        <dbReference type="EMBL" id="GGR21782.1"/>
    </source>
</evidence>
<dbReference type="AlphaFoldDB" id="A0A918CFW5"/>
<name>A0A918CFW5_AGRME</name>
<organism evidence="1 2">
    <name type="scientific">Agromyces mediolanus</name>
    <name type="common">Corynebacterium mediolanum</name>
    <dbReference type="NCBI Taxonomy" id="41986"/>
    <lineage>
        <taxon>Bacteria</taxon>
        <taxon>Bacillati</taxon>
        <taxon>Actinomycetota</taxon>
        <taxon>Actinomycetes</taxon>
        <taxon>Micrococcales</taxon>
        <taxon>Microbacteriaceae</taxon>
        <taxon>Agromyces</taxon>
    </lineage>
</organism>
<proteinExistence type="predicted"/>
<keyword evidence="2" id="KW-1185">Reference proteome</keyword>
<sequence>MRVFELAGRTAPRTAVLVEGDSDAVVVERLAASRGIRFHGGAGGAALVPMHGVTNIRHVVAELRTAHPQTALLGLADAPEERFVAAALAEGGAMLDRDGLAARGFFVCVRDLEDELIRALGTDAVEDALRQIGDAGRFARFQRQPEWRDRARADQLHRFAGSGAGRKRALAAQLAERLDASTTPEPLRRLLDRLELELG</sequence>
<comment type="caution">
    <text evidence="1">The sequence shown here is derived from an EMBL/GenBank/DDBJ whole genome shotgun (WGS) entry which is preliminary data.</text>
</comment>
<protein>
    <recommendedName>
        <fullName evidence="3">ATP-dependent endonuclease</fullName>
    </recommendedName>
</protein>
<evidence type="ECO:0000313" key="2">
    <source>
        <dbReference type="Proteomes" id="UP000610303"/>
    </source>
</evidence>
<gene>
    <name evidence="1" type="ORF">GCM10010196_14150</name>
</gene>
<accession>A0A918CFW5</accession>
<reference evidence="1" key="1">
    <citation type="journal article" date="2014" name="Int. J. Syst. Evol. Microbiol.">
        <title>Complete genome sequence of Corynebacterium casei LMG S-19264T (=DSM 44701T), isolated from a smear-ripened cheese.</title>
        <authorList>
            <consortium name="US DOE Joint Genome Institute (JGI-PGF)"/>
            <person name="Walter F."/>
            <person name="Albersmeier A."/>
            <person name="Kalinowski J."/>
            <person name="Ruckert C."/>
        </authorList>
    </citation>
    <scope>NUCLEOTIDE SEQUENCE</scope>
    <source>
        <strain evidence="1">JCM 3346</strain>
    </source>
</reference>